<evidence type="ECO:0000313" key="2">
    <source>
        <dbReference type="Proteomes" id="UP000095283"/>
    </source>
</evidence>
<reference evidence="3" key="1">
    <citation type="submission" date="2016-11" db="UniProtKB">
        <authorList>
            <consortium name="WormBaseParasite"/>
        </authorList>
    </citation>
    <scope>IDENTIFICATION</scope>
</reference>
<feature type="region of interest" description="Disordered" evidence="1">
    <location>
        <begin position="1"/>
        <end position="35"/>
    </location>
</feature>
<keyword evidence="2" id="KW-1185">Reference proteome</keyword>
<dbReference type="WBParaSite" id="Hba_12220">
    <property type="protein sequence ID" value="Hba_12220"/>
    <property type="gene ID" value="Hba_12220"/>
</dbReference>
<accession>A0A1I7X425</accession>
<evidence type="ECO:0000256" key="1">
    <source>
        <dbReference type="SAM" id="MobiDB-lite"/>
    </source>
</evidence>
<evidence type="ECO:0000313" key="3">
    <source>
        <dbReference type="WBParaSite" id="Hba_12220"/>
    </source>
</evidence>
<sequence length="59" mass="6588">MSVEGVKVNRGQRESLPHRTRSAKGQCREHTDKPAEDIRLKSNLIGREGCSLDRAASQK</sequence>
<dbReference type="Proteomes" id="UP000095283">
    <property type="component" value="Unplaced"/>
</dbReference>
<protein>
    <submittedName>
        <fullName evidence="3">Uncharacterized protein</fullName>
    </submittedName>
</protein>
<proteinExistence type="predicted"/>
<name>A0A1I7X425_HETBA</name>
<dbReference type="AlphaFoldDB" id="A0A1I7X425"/>
<feature type="compositionally biased region" description="Basic and acidic residues" evidence="1">
    <location>
        <begin position="26"/>
        <end position="35"/>
    </location>
</feature>
<organism evidence="2 3">
    <name type="scientific">Heterorhabditis bacteriophora</name>
    <name type="common">Entomopathogenic nematode worm</name>
    <dbReference type="NCBI Taxonomy" id="37862"/>
    <lineage>
        <taxon>Eukaryota</taxon>
        <taxon>Metazoa</taxon>
        <taxon>Ecdysozoa</taxon>
        <taxon>Nematoda</taxon>
        <taxon>Chromadorea</taxon>
        <taxon>Rhabditida</taxon>
        <taxon>Rhabditina</taxon>
        <taxon>Rhabditomorpha</taxon>
        <taxon>Strongyloidea</taxon>
        <taxon>Heterorhabditidae</taxon>
        <taxon>Heterorhabditis</taxon>
    </lineage>
</organism>